<dbReference type="SUPFAM" id="SSF52540">
    <property type="entry name" value="P-loop containing nucleoside triphosphate hydrolases"/>
    <property type="match status" value="1"/>
</dbReference>
<proteinExistence type="predicted"/>
<sequence length="353" mass="37419">MLSTTTPLLDPPLRGRERELARVGTVLETTRPGGTALITVDAPPGYGKTRILLASMDLAERHGYAVAGPAATHRLPGGSVLIVLDECQNLGPGADRGLLTRHDAHHDRVVWLTARRTDTGRDRCGALLSDPRCRHERLSLEPLAPAAARQLAADVLGLPPGPAVARLVERAGGHPRLLVDLLLGMREEGTVRTDGTEAELVGSRLPERVLAWVRTTLAQYSRECRQFLSVAAVLGAEVEYAELSTVLGRPLSALLPVMEEACATGVVRHAPDRLAFHSGLARQAVQDAVPGALKRVLYQEITLLRAAGGVSPGPHHPAGARPPGTGGAPRPGTAAERGPGLRDAAHQYKKNTS</sequence>
<name>A0ABY4TCT9_9ACTN</name>
<dbReference type="Proteomes" id="UP001056383">
    <property type="component" value="Chromosome"/>
</dbReference>
<feature type="compositionally biased region" description="Low complexity" evidence="1">
    <location>
        <begin position="312"/>
        <end position="323"/>
    </location>
</feature>
<evidence type="ECO:0000256" key="1">
    <source>
        <dbReference type="SAM" id="MobiDB-lite"/>
    </source>
</evidence>
<protein>
    <submittedName>
        <fullName evidence="2">Uncharacterized protein</fullName>
    </submittedName>
</protein>
<keyword evidence="3" id="KW-1185">Reference proteome</keyword>
<evidence type="ECO:0000313" key="2">
    <source>
        <dbReference type="EMBL" id="URN15271.1"/>
    </source>
</evidence>
<reference evidence="2" key="1">
    <citation type="submission" date="2022-04" db="EMBL/GenBank/DDBJ databases">
        <title>Systematic whole-genome sequencing reveals an unexpected diversity among actinomycetoma pathogens and provides insights into their antibacterial susceptibilities.</title>
        <authorList>
            <person name="Watson A.K."/>
            <person name="Kepplinger B."/>
            <person name="Bakhiet S.M."/>
            <person name="Mhmoud N.A."/>
            <person name="Chapman J."/>
            <person name="Allenby N."/>
            <person name="Mickiewicz K."/>
            <person name="Goodfellow M."/>
            <person name="Fahal A.H."/>
            <person name="Errington J."/>
        </authorList>
    </citation>
    <scope>NUCLEOTIDE SEQUENCE</scope>
    <source>
        <strain evidence="2">SD 504</strain>
    </source>
</reference>
<dbReference type="EMBL" id="CP095474">
    <property type="protein sequence ID" value="URN15271.1"/>
    <property type="molecule type" value="Genomic_DNA"/>
</dbReference>
<evidence type="ECO:0000313" key="3">
    <source>
        <dbReference type="Proteomes" id="UP001056383"/>
    </source>
</evidence>
<feature type="non-terminal residue" evidence="2">
    <location>
        <position position="353"/>
    </location>
</feature>
<dbReference type="InterPro" id="IPR027417">
    <property type="entry name" value="P-loop_NTPase"/>
</dbReference>
<gene>
    <name evidence="2" type="ORF">MW084_04165</name>
</gene>
<accession>A0ABY4TCT9</accession>
<organism evidence="2 3">
    <name type="scientific">Streptomyces sudanensis</name>
    <dbReference type="NCBI Taxonomy" id="436397"/>
    <lineage>
        <taxon>Bacteria</taxon>
        <taxon>Bacillati</taxon>
        <taxon>Actinomycetota</taxon>
        <taxon>Actinomycetes</taxon>
        <taxon>Kitasatosporales</taxon>
        <taxon>Streptomycetaceae</taxon>
        <taxon>Streptomyces</taxon>
    </lineage>
</organism>
<feature type="region of interest" description="Disordered" evidence="1">
    <location>
        <begin position="308"/>
        <end position="353"/>
    </location>
</feature>